<dbReference type="EMBL" id="MLCB01000014">
    <property type="protein sequence ID" value="OJI95576.1"/>
    <property type="molecule type" value="Genomic_DNA"/>
</dbReference>
<reference evidence="1 2" key="1">
    <citation type="submission" date="2016-10" db="EMBL/GenBank/DDBJ databases">
        <title>Genome sequence of Planktotalea frisia SH6-1.</title>
        <authorList>
            <person name="Poehlein A."/>
            <person name="Bakenhus I."/>
            <person name="Voget S."/>
            <person name="Brinkhoff T."/>
            <person name="Simon M."/>
        </authorList>
    </citation>
    <scope>NUCLEOTIDE SEQUENCE [LARGE SCALE GENOMIC DNA]</scope>
    <source>
        <strain evidence="1 2">SH6-1</strain>
    </source>
</reference>
<organism evidence="1 2">
    <name type="scientific">Planktotalea frisia</name>
    <dbReference type="NCBI Taxonomy" id="696762"/>
    <lineage>
        <taxon>Bacteria</taxon>
        <taxon>Pseudomonadati</taxon>
        <taxon>Pseudomonadota</taxon>
        <taxon>Alphaproteobacteria</taxon>
        <taxon>Rhodobacterales</taxon>
        <taxon>Paracoccaceae</taxon>
        <taxon>Planktotalea</taxon>
    </lineage>
</organism>
<keyword evidence="2" id="KW-1185">Reference proteome</keyword>
<dbReference type="Proteomes" id="UP000184514">
    <property type="component" value="Unassembled WGS sequence"/>
</dbReference>
<evidence type="ECO:0000313" key="1">
    <source>
        <dbReference type="EMBL" id="OJI95576.1"/>
    </source>
</evidence>
<evidence type="ECO:0000313" key="2">
    <source>
        <dbReference type="Proteomes" id="UP000184514"/>
    </source>
</evidence>
<proteinExistence type="predicted"/>
<dbReference type="AlphaFoldDB" id="A0A1L9P257"/>
<comment type="caution">
    <text evidence="1">The sequence shown here is derived from an EMBL/GenBank/DDBJ whole genome shotgun (WGS) entry which is preliminary data.</text>
</comment>
<gene>
    <name evidence="1" type="ORF">PFRI_01850</name>
</gene>
<accession>A0A1L9P257</accession>
<name>A0A1L9P257_9RHOB</name>
<sequence>MSGSHKAGPSLIPDIEVFEERAAIAQHDGG</sequence>
<protein>
    <submittedName>
        <fullName evidence="1">Uncharacterized protein</fullName>
    </submittedName>
</protein>